<evidence type="ECO:0000313" key="4">
    <source>
        <dbReference type="Proteomes" id="UP000813461"/>
    </source>
</evidence>
<keyword evidence="1" id="KW-0812">Transmembrane</keyword>
<evidence type="ECO:0000256" key="2">
    <source>
        <dbReference type="SAM" id="SignalP"/>
    </source>
</evidence>
<evidence type="ECO:0000313" key="3">
    <source>
        <dbReference type="EMBL" id="KAH7094696.1"/>
    </source>
</evidence>
<name>A0A8K0RJ28_9PLEO</name>
<dbReference type="Proteomes" id="UP000813461">
    <property type="component" value="Unassembled WGS sequence"/>
</dbReference>
<organism evidence="3 4">
    <name type="scientific">Paraphoma chrysanthemicola</name>
    <dbReference type="NCBI Taxonomy" id="798071"/>
    <lineage>
        <taxon>Eukaryota</taxon>
        <taxon>Fungi</taxon>
        <taxon>Dikarya</taxon>
        <taxon>Ascomycota</taxon>
        <taxon>Pezizomycotina</taxon>
        <taxon>Dothideomycetes</taxon>
        <taxon>Pleosporomycetidae</taxon>
        <taxon>Pleosporales</taxon>
        <taxon>Pleosporineae</taxon>
        <taxon>Phaeosphaeriaceae</taxon>
        <taxon>Paraphoma</taxon>
    </lineage>
</organism>
<protein>
    <submittedName>
        <fullName evidence="3">Uncharacterized protein</fullName>
    </submittedName>
</protein>
<evidence type="ECO:0000256" key="1">
    <source>
        <dbReference type="SAM" id="Phobius"/>
    </source>
</evidence>
<feature type="chain" id="PRO_5035462219" evidence="2">
    <location>
        <begin position="21"/>
        <end position="325"/>
    </location>
</feature>
<sequence>MKHYNFFLFVALALSKLTGAAPTTDHHDTQGALLSSTIADHALLEARQISTQDCRRGLNCGYDYIESQPMEWRLGYLRGIQTGYLTNYNSGTQCKAVEGNIAFMLELQLGSPKTWISGVNAGLIEAIQNGVAILIGLRVTDGGNPGAKYWAAFFRKQRSGGYANDRNKHDADWTTCEELSSEYGRQRSTQKGYRPTQRETNVYKTTQVYRYVCRNKESSSNIFTSILGSGSLSGSLSGVLSGGLSGGSSGGNLLGGLLSGVVGGVLSLVTGLLSWVTDITNVKSGYSFYKSCFSFLNLSGSASANLSITAIITGMLPSLLSFYKS</sequence>
<keyword evidence="4" id="KW-1185">Reference proteome</keyword>
<dbReference type="EMBL" id="JAGMVJ010000001">
    <property type="protein sequence ID" value="KAH7094696.1"/>
    <property type="molecule type" value="Genomic_DNA"/>
</dbReference>
<dbReference type="AlphaFoldDB" id="A0A8K0RJ28"/>
<reference evidence="3" key="1">
    <citation type="journal article" date="2021" name="Nat. Commun.">
        <title>Genetic determinants of endophytism in the Arabidopsis root mycobiome.</title>
        <authorList>
            <person name="Mesny F."/>
            <person name="Miyauchi S."/>
            <person name="Thiergart T."/>
            <person name="Pickel B."/>
            <person name="Atanasova L."/>
            <person name="Karlsson M."/>
            <person name="Huettel B."/>
            <person name="Barry K.W."/>
            <person name="Haridas S."/>
            <person name="Chen C."/>
            <person name="Bauer D."/>
            <person name="Andreopoulos W."/>
            <person name="Pangilinan J."/>
            <person name="LaButti K."/>
            <person name="Riley R."/>
            <person name="Lipzen A."/>
            <person name="Clum A."/>
            <person name="Drula E."/>
            <person name="Henrissat B."/>
            <person name="Kohler A."/>
            <person name="Grigoriev I.V."/>
            <person name="Martin F.M."/>
            <person name="Hacquard S."/>
        </authorList>
    </citation>
    <scope>NUCLEOTIDE SEQUENCE</scope>
    <source>
        <strain evidence="3">MPI-SDFR-AT-0120</strain>
    </source>
</reference>
<feature type="transmembrane region" description="Helical" evidence="1">
    <location>
        <begin position="253"/>
        <end position="276"/>
    </location>
</feature>
<comment type="caution">
    <text evidence="3">The sequence shown here is derived from an EMBL/GenBank/DDBJ whole genome shotgun (WGS) entry which is preliminary data.</text>
</comment>
<gene>
    <name evidence="3" type="ORF">FB567DRAFT_586048</name>
</gene>
<dbReference type="OrthoDB" id="3764165at2759"/>
<keyword evidence="1" id="KW-1133">Transmembrane helix</keyword>
<keyword evidence="2" id="KW-0732">Signal</keyword>
<feature type="transmembrane region" description="Helical" evidence="1">
    <location>
        <begin position="304"/>
        <end position="323"/>
    </location>
</feature>
<feature type="signal peptide" evidence="2">
    <location>
        <begin position="1"/>
        <end position="20"/>
    </location>
</feature>
<accession>A0A8K0RJ28</accession>
<keyword evidence="1" id="KW-0472">Membrane</keyword>
<proteinExistence type="predicted"/>